<feature type="transmembrane region" description="Helical" evidence="2">
    <location>
        <begin position="20"/>
        <end position="39"/>
    </location>
</feature>
<feature type="domain" description="DUF362" evidence="3">
    <location>
        <begin position="194"/>
        <end position="416"/>
    </location>
</feature>
<dbReference type="EMBL" id="LCPE01000014">
    <property type="protein sequence ID" value="KKU94387.1"/>
    <property type="molecule type" value="Genomic_DNA"/>
</dbReference>
<feature type="transmembrane region" description="Helical" evidence="2">
    <location>
        <begin position="84"/>
        <end position="102"/>
    </location>
</feature>
<feature type="region of interest" description="Disordered" evidence="1">
    <location>
        <begin position="549"/>
        <end position="587"/>
    </location>
</feature>
<organism evidence="4 5">
    <name type="scientific">Candidatus Amesbacteria bacterium GW2011_GWC1_48_10</name>
    <dbReference type="NCBI Taxonomy" id="1618365"/>
    <lineage>
        <taxon>Bacteria</taxon>
        <taxon>Candidatus Amesiibacteriota</taxon>
    </lineage>
</organism>
<dbReference type="PATRIC" id="fig|1618365.3.peg.363"/>
<dbReference type="InterPro" id="IPR036439">
    <property type="entry name" value="Dockerin_dom_sf"/>
</dbReference>
<feature type="compositionally biased region" description="Low complexity" evidence="1">
    <location>
        <begin position="475"/>
        <end position="488"/>
    </location>
</feature>
<feature type="compositionally biased region" description="Pro residues" evidence="1">
    <location>
        <begin position="575"/>
        <end position="585"/>
    </location>
</feature>
<sequence>MTFNYHLCKLAMVKLNLRNRHLSFFITLIGLASLIWYILRTGTKPSRAEYPCQKIARKNIEIFGLPALYTISHNFKRKTRGEKYIFFCLFLLFFVLSTFGLTRARILTLNLFTKTNRLSQEKGEIIGYTTGSRVVWVNDDQAASWNGQTDYWNYVNQNAVNRMTDNGLMALTGTNSVADAWRVLIPNYLSGQKIAIKVNFNNIQACNETTGEIDAIIEPVNALVAGLKQIGVSESDIWIYDATRRIPDRFVSGSDFPAVRYFAGCRESIRFSSTNPSANINFRTQVGVQPPASQKATDVLVDTNYLINMPIIKKHGCQGVTLGFKNHFGSIQRPDLLHNYACTGTNYYNPDFSPLVDIYQNPNIVNKTVLIVGDAIFGHPLNNIQPPRMWSTFANNVPKSLFFSTDPVAVDSVMTDLLDKESAVPASSRDYLILAERLGLGVFEKGDPWRGASGYSRINLIKCEGSCSSVSPALTSTPFPQTSTPTPSGELPGDANGDGRVDGVDYVIWFNNYGISTNNGSASGDFDGSGRVEGVDYVIWFNHYGQIVGPTATPTRTPTPIRTPTPGLSATPTRTPTPGPSPTPPSGQAYKAFTDDSYWNTPFPVNAPIDSRNAEYIADSQNSSHTQNFLGFTAAPGNTQAFGLALYWGQASDPLYTLTDGKHFTSANPVQVHIPLGAQPQSGSDGEIAVFDLSTNQVIEMSGASFDGTNWHIGATLDRYMLSSNGLDSRVAGANDSRNHGHRGVPPSARGVRLDEVRAGAIRHRLECYWWATGTQTVNHYWPMAGDEGSKGGIVPEGIVIRIKPSVNLASRGLSAPALVIAKALQDYGCLVGDNSGSGNRLKLEINEAAWRNLGLTYEALSPIPWSDWEFIQGGYSP</sequence>
<protein>
    <recommendedName>
        <fullName evidence="3">DUF362 domain-containing protein</fullName>
    </recommendedName>
</protein>
<keyword evidence="2" id="KW-0472">Membrane</keyword>
<keyword evidence="2" id="KW-0812">Transmembrane</keyword>
<dbReference type="AlphaFoldDB" id="A0A0G1UJQ7"/>
<dbReference type="SUPFAM" id="SSF63446">
    <property type="entry name" value="Type I dockerin domain"/>
    <property type="match status" value="1"/>
</dbReference>
<dbReference type="Proteomes" id="UP000034877">
    <property type="component" value="Unassembled WGS sequence"/>
</dbReference>
<proteinExistence type="predicted"/>
<evidence type="ECO:0000313" key="5">
    <source>
        <dbReference type="Proteomes" id="UP000034877"/>
    </source>
</evidence>
<evidence type="ECO:0000256" key="2">
    <source>
        <dbReference type="SAM" id="Phobius"/>
    </source>
</evidence>
<dbReference type="Gene3D" id="1.10.1330.10">
    <property type="entry name" value="Dockerin domain"/>
    <property type="match status" value="1"/>
</dbReference>
<dbReference type="InterPro" id="IPR007160">
    <property type="entry name" value="DUF362"/>
</dbReference>
<accession>A0A0G1UJQ7</accession>
<evidence type="ECO:0000256" key="1">
    <source>
        <dbReference type="SAM" id="MobiDB-lite"/>
    </source>
</evidence>
<gene>
    <name evidence="4" type="ORF">UY22_C0014G0008</name>
</gene>
<keyword evidence="2" id="KW-1133">Transmembrane helix</keyword>
<evidence type="ECO:0000259" key="3">
    <source>
        <dbReference type="Pfam" id="PF04015"/>
    </source>
</evidence>
<dbReference type="Pfam" id="PF04015">
    <property type="entry name" value="DUF362"/>
    <property type="match status" value="1"/>
</dbReference>
<dbReference type="GO" id="GO:0000272">
    <property type="term" value="P:polysaccharide catabolic process"/>
    <property type="evidence" value="ECO:0007669"/>
    <property type="project" value="InterPro"/>
</dbReference>
<dbReference type="PROSITE" id="PS00018">
    <property type="entry name" value="EF_HAND_1"/>
    <property type="match status" value="2"/>
</dbReference>
<evidence type="ECO:0000313" key="4">
    <source>
        <dbReference type="EMBL" id="KKU94387.1"/>
    </source>
</evidence>
<reference evidence="4 5" key="1">
    <citation type="journal article" date="2015" name="Nature">
        <title>rRNA introns, odd ribosomes, and small enigmatic genomes across a large radiation of phyla.</title>
        <authorList>
            <person name="Brown C.T."/>
            <person name="Hug L.A."/>
            <person name="Thomas B.C."/>
            <person name="Sharon I."/>
            <person name="Castelle C.J."/>
            <person name="Singh A."/>
            <person name="Wilkins M.J."/>
            <person name="Williams K.H."/>
            <person name="Banfield J.F."/>
        </authorList>
    </citation>
    <scope>NUCLEOTIDE SEQUENCE [LARGE SCALE GENOMIC DNA]</scope>
</reference>
<feature type="region of interest" description="Disordered" evidence="1">
    <location>
        <begin position="472"/>
        <end position="496"/>
    </location>
</feature>
<comment type="caution">
    <text evidence="4">The sequence shown here is derived from an EMBL/GenBank/DDBJ whole genome shotgun (WGS) entry which is preliminary data.</text>
</comment>
<dbReference type="InterPro" id="IPR018247">
    <property type="entry name" value="EF_Hand_1_Ca_BS"/>
</dbReference>
<name>A0A0G1UJQ7_9BACT</name>
<feature type="compositionally biased region" description="Low complexity" evidence="1">
    <location>
        <begin position="550"/>
        <end position="574"/>
    </location>
</feature>